<name>A0AAN8KPR5_9TELE</name>
<organism evidence="8 9">
    <name type="scientific">Coregonus suidteri</name>
    <dbReference type="NCBI Taxonomy" id="861788"/>
    <lineage>
        <taxon>Eukaryota</taxon>
        <taxon>Metazoa</taxon>
        <taxon>Chordata</taxon>
        <taxon>Craniata</taxon>
        <taxon>Vertebrata</taxon>
        <taxon>Euteleostomi</taxon>
        <taxon>Actinopterygii</taxon>
        <taxon>Neopterygii</taxon>
        <taxon>Teleostei</taxon>
        <taxon>Protacanthopterygii</taxon>
        <taxon>Salmoniformes</taxon>
        <taxon>Salmonidae</taxon>
        <taxon>Coregoninae</taxon>
        <taxon>Coregonus</taxon>
    </lineage>
</organism>
<feature type="compositionally biased region" description="Basic and acidic residues" evidence="6">
    <location>
        <begin position="913"/>
        <end position="936"/>
    </location>
</feature>
<dbReference type="InterPro" id="IPR019748">
    <property type="entry name" value="FERM_central"/>
</dbReference>
<dbReference type="Pfam" id="PF08736">
    <property type="entry name" value="FA"/>
    <property type="match status" value="1"/>
</dbReference>
<comment type="caution">
    <text evidence="8">The sequence shown here is derived from an EMBL/GenBank/DDBJ whole genome shotgun (WGS) entry which is preliminary data.</text>
</comment>
<evidence type="ECO:0000256" key="5">
    <source>
        <dbReference type="ARBA" id="ARBA00023212"/>
    </source>
</evidence>
<dbReference type="GO" id="GO:0005886">
    <property type="term" value="C:plasma membrane"/>
    <property type="evidence" value="ECO:0007669"/>
    <property type="project" value="TreeGrafter"/>
</dbReference>
<dbReference type="Pfam" id="PF09379">
    <property type="entry name" value="FERM_N"/>
    <property type="match status" value="1"/>
</dbReference>
<feature type="compositionally biased region" description="Polar residues" evidence="6">
    <location>
        <begin position="967"/>
        <end position="978"/>
    </location>
</feature>
<dbReference type="InterPro" id="IPR019747">
    <property type="entry name" value="FERM_CS"/>
</dbReference>
<feature type="compositionally biased region" description="Basic and acidic residues" evidence="6">
    <location>
        <begin position="1000"/>
        <end position="1009"/>
    </location>
</feature>
<dbReference type="CDD" id="cd13184">
    <property type="entry name" value="FERM_C_4_1_family"/>
    <property type="match status" value="1"/>
</dbReference>
<dbReference type="PANTHER" id="PTHR23280">
    <property type="entry name" value="4.1 G PROTEIN"/>
    <property type="match status" value="1"/>
</dbReference>
<dbReference type="GO" id="GO:0003779">
    <property type="term" value="F:actin binding"/>
    <property type="evidence" value="ECO:0007669"/>
    <property type="project" value="UniProtKB-KW"/>
</dbReference>
<dbReference type="InterPro" id="IPR019749">
    <property type="entry name" value="Band_41_domain"/>
</dbReference>
<dbReference type="InterPro" id="IPR035963">
    <property type="entry name" value="FERM_2"/>
</dbReference>
<dbReference type="CDD" id="cd14473">
    <property type="entry name" value="FERM_B-lobe"/>
    <property type="match status" value="1"/>
</dbReference>
<feature type="region of interest" description="Disordered" evidence="6">
    <location>
        <begin position="688"/>
        <end position="716"/>
    </location>
</feature>
<dbReference type="Pfam" id="PF09380">
    <property type="entry name" value="FERM_C"/>
    <property type="match status" value="1"/>
</dbReference>
<evidence type="ECO:0000256" key="2">
    <source>
        <dbReference type="ARBA" id="ARBA00022490"/>
    </source>
</evidence>
<dbReference type="SMART" id="SM01196">
    <property type="entry name" value="FERM_C"/>
    <property type="match status" value="1"/>
</dbReference>
<keyword evidence="4" id="KW-0009">Actin-binding</keyword>
<dbReference type="SMART" id="SM00295">
    <property type="entry name" value="B41"/>
    <property type="match status" value="1"/>
</dbReference>
<evidence type="ECO:0000256" key="4">
    <source>
        <dbReference type="ARBA" id="ARBA00023203"/>
    </source>
</evidence>
<feature type="region of interest" description="Disordered" evidence="6">
    <location>
        <begin position="1052"/>
        <end position="1176"/>
    </location>
</feature>
<dbReference type="PANTHER" id="PTHR23280:SF41">
    <property type="entry name" value="BAND 4.1-LIKE PROTEIN 2"/>
    <property type="match status" value="1"/>
</dbReference>
<comment type="subcellular location">
    <subcellularLocation>
        <location evidence="1">Cytoplasm</location>
        <location evidence="1">Cytoskeleton</location>
    </subcellularLocation>
</comment>
<feature type="compositionally biased region" description="Acidic residues" evidence="6">
    <location>
        <begin position="1165"/>
        <end position="1174"/>
    </location>
</feature>
<dbReference type="SUPFAM" id="SSF50729">
    <property type="entry name" value="PH domain-like"/>
    <property type="match status" value="1"/>
</dbReference>
<feature type="compositionally biased region" description="Polar residues" evidence="6">
    <location>
        <begin position="881"/>
        <end position="895"/>
    </location>
</feature>
<dbReference type="SUPFAM" id="SSF47031">
    <property type="entry name" value="Second domain of FERM"/>
    <property type="match status" value="1"/>
</dbReference>
<feature type="compositionally biased region" description="Polar residues" evidence="6">
    <location>
        <begin position="106"/>
        <end position="118"/>
    </location>
</feature>
<dbReference type="InterPro" id="IPR000299">
    <property type="entry name" value="FERM_domain"/>
</dbReference>
<dbReference type="Gene3D" id="2.30.29.30">
    <property type="entry name" value="Pleckstrin-homology domain (PH domain)/Phosphotyrosine-binding domain (PTB)"/>
    <property type="match status" value="1"/>
</dbReference>
<dbReference type="Gene3D" id="3.10.20.90">
    <property type="entry name" value="Phosphatidylinositol 3-kinase Catalytic Subunit, Chain A, domain 1"/>
    <property type="match status" value="1"/>
</dbReference>
<feature type="compositionally biased region" description="Basic and acidic residues" evidence="6">
    <location>
        <begin position="1053"/>
        <end position="1075"/>
    </location>
</feature>
<dbReference type="Gene3D" id="1.20.80.10">
    <property type="match status" value="1"/>
</dbReference>
<dbReference type="InterPro" id="IPR007477">
    <property type="entry name" value="SAB_dom"/>
</dbReference>
<dbReference type="PROSITE" id="PS00660">
    <property type="entry name" value="FERM_1"/>
    <property type="match status" value="1"/>
</dbReference>
<dbReference type="GO" id="GO:0005856">
    <property type="term" value="C:cytoskeleton"/>
    <property type="evidence" value="ECO:0007669"/>
    <property type="project" value="UniProtKB-SubCell"/>
</dbReference>
<dbReference type="GO" id="GO:0030866">
    <property type="term" value="P:cortical actin cytoskeleton organization"/>
    <property type="evidence" value="ECO:0007669"/>
    <property type="project" value="InterPro"/>
</dbReference>
<evidence type="ECO:0000256" key="1">
    <source>
        <dbReference type="ARBA" id="ARBA00004245"/>
    </source>
</evidence>
<dbReference type="EMBL" id="JAGTTL010000034">
    <property type="protein sequence ID" value="KAK6295153.1"/>
    <property type="molecule type" value="Genomic_DNA"/>
</dbReference>
<dbReference type="Pfam" id="PF05902">
    <property type="entry name" value="4_1_CTD"/>
    <property type="match status" value="1"/>
</dbReference>
<dbReference type="SUPFAM" id="SSF54236">
    <property type="entry name" value="Ubiquitin-like"/>
    <property type="match status" value="1"/>
</dbReference>
<feature type="compositionally biased region" description="Basic and acidic residues" evidence="6">
    <location>
        <begin position="119"/>
        <end position="139"/>
    </location>
</feature>
<protein>
    <recommendedName>
        <fullName evidence="7">FERM domain-containing protein</fullName>
    </recommendedName>
</protein>
<dbReference type="InterPro" id="IPR014847">
    <property type="entry name" value="FA"/>
</dbReference>
<proteinExistence type="predicted"/>
<dbReference type="InterPro" id="IPR011993">
    <property type="entry name" value="PH-like_dom_sf"/>
</dbReference>
<dbReference type="FunFam" id="3.10.20.90:FF:000002">
    <property type="entry name" value="Erythrocyte protein band 4.1-like 3"/>
    <property type="match status" value="1"/>
</dbReference>
<dbReference type="GO" id="GO:0031032">
    <property type="term" value="P:actomyosin structure organization"/>
    <property type="evidence" value="ECO:0007669"/>
    <property type="project" value="TreeGrafter"/>
</dbReference>
<dbReference type="FunFam" id="1.20.80.10:FF:000001">
    <property type="entry name" value="Erythrocyte membrane protein band 4.1"/>
    <property type="match status" value="1"/>
</dbReference>
<evidence type="ECO:0000256" key="3">
    <source>
        <dbReference type="ARBA" id="ARBA00022553"/>
    </source>
</evidence>
<evidence type="ECO:0000313" key="9">
    <source>
        <dbReference type="Proteomes" id="UP001356427"/>
    </source>
</evidence>
<dbReference type="GO" id="GO:0005198">
    <property type="term" value="F:structural molecule activity"/>
    <property type="evidence" value="ECO:0007669"/>
    <property type="project" value="InterPro"/>
</dbReference>
<dbReference type="Pfam" id="PF04382">
    <property type="entry name" value="SAB"/>
    <property type="match status" value="1"/>
</dbReference>
<evidence type="ECO:0000313" key="8">
    <source>
        <dbReference type="EMBL" id="KAK6295153.1"/>
    </source>
</evidence>
<accession>A0AAN8KPR5</accession>
<dbReference type="InterPro" id="IPR029071">
    <property type="entry name" value="Ubiquitin-like_domsf"/>
</dbReference>
<gene>
    <name evidence="8" type="ORF">J4Q44_G00343790</name>
</gene>
<feature type="compositionally biased region" description="Basic and acidic residues" evidence="6">
    <location>
        <begin position="189"/>
        <end position="230"/>
    </location>
</feature>
<feature type="region of interest" description="Disordered" evidence="6">
    <location>
        <begin position="881"/>
        <end position="1012"/>
    </location>
</feature>
<evidence type="ECO:0000259" key="7">
    <source>
        <dbReference type="PROSITE" id="PS50057"/>
    </source>
</evidence>
<evidence type="ECO:0000256" key="6">
    <source>
        <dbReference type="SAM" id="MobiDB-lite"/>
    </source>
</evidence>
<dbReference type="SMART" id="SM01195">
    <property type="entry name" value="FA"/>
    <property type="match status" value="1"/>
</dbReference>
<reference evidence="8 9" key="1">
    <citation type="submission" date="2021-04" db="EMBL/GenBank/DDBJ databases">
        <authorList>
            <person name="De Guttry C."/>
            <person name="Zahm M."/>
            <person name="Klopp C."/>
            <person name="Cabau C."/>
            <person name="Louis A."/>
            <person name="Berthelot C."/>
            <person name="Parey E."/>
            <person name="Roest Crollius H."/>
            <person name="Montfort J."/>
            <person name="Robinson-Rechavi M."/>
            <person name="Bucao C."/>
            <person name="Bouchez O."/>
            <person name="Gislard M."/>
            <person name="Lluch J."/>
            <person name="Milhes M."/>
            <person name="Lampietro C."/>
            <person name="Lopez Roques C."/>
            <person name="Donnadieu C."/>
            <person name="Braasch I."/>
            <person name="Desvignes T."/>
            <person name="Postlethwait J."/>
            <person name="Bobe J."/>
            <person name="Wedekind C."/>
            <person name="Guiguen Y."/>
        </authorList>
    </citation>
    <scope>NUCLEOTIDE SEQUENCE [LARGE SCALE GENOMIC DNA]</scope>
    <source>
        <strain evidence="8">Cs_M1</strain>
        <tissue evidence="8">Blood</tissue>
    </source>
</reference>
<sequence length="1368" mass="150635">MTTEVGSETEVKKEPEKAEEQPAAPEPEPPATTQTDEAAEQSANESPALATDSAEAPAEAKENQEEAQPADNATAQEGEDSPASPPASEKKGISRFLPPWLKRQKSQSTVGPKESQATPKEEGGVVPVKEEVEKAEQAKAEQTSSPTAAEPQVEEEKVNGEAEPEQKEEVNSEEKEEENHSTGSAETQPAKEEKAVEESQEKSAVEEENKETEEGGEKKKDEEESLKPEGGHYFIKSPLKLTKKVKMVMCHVTMLDGSQFPCEVEKRAKGQYLFFKVCEALNLLEKDYFGLSYKDNADQTCWLDPTKEIKRQIRNASWQLAFNVKFYPPDPSQLTEDITRYLLCLQLRQDIASGRLPCSFVTHSLLGSYSLQAELGDHDPDEQRLDYISDLQFAPSQTKEMEEKVVELHKTHRGMTPAQADTQFLENAKKLSMYGVDLHHAKDSEGVDIMLGVCANGLLIYKDRLRINRFAWPKILKISYKRSNFYIKIRPGETELFESTVGFKLPNHRSAKRVWKVCVENHTFFRLMTPEAPTKAKFLTLGSKFRYSGRTQAQTRQASTLIDRPAPYFERTSSKRISRSLDGAPVINVIEAQDSAPTSVENGREPGLELSSDSKSIFMFPLSFSSSSNSSLPPILDTISELDVLSDISEDDPLSWGQLDGDGDYPGIWVPDFTPQQHADSLAAAEHYHHQPLEASPPPSPLTCSSEPQEGSPVQAKDAAQSRLGFSLLGMLTGLRLGLLPFSLLDEDGYLCFPSLPQDCAACLVPAGLQHYLPLSSPSVVPSFMFILALLLSASQSLALAFLLAMPLALSICYLEPKAPVPAHAPVATPCLDTHTDTHTFLLQEELCDQLAWALLPQSHDIVPLGGAAWNQAFPSSISPFLSPRQKNIPTTKTTQVEEEPSEGAAATPTEGTEMKRDEPDSSQQDLDKTQEDVLKHQASISELKRSFMEATPEPRPSQWEKRLTASPATSLRLQAQGRSPPPRTQEPLPDLTVDTVAKSSDDKQKSDEATWQAAEVEIEETVVVEEIRVAPKGSVTITTPEVVVTPVAVETEVEKPKDEVIEEVKEEVKEEQKRPVSVSSDSHSESEEEEAGEYHPQVTVSASVDQIKEEPEEEEKEEAKDHEEPEQVAEPEPLSEVEEEAKPAPAVVEETPVAETETAPVAEAPEEEEESTEDILVTPHEAPYGHAEAPEDQPSLVALEEEEEEEPRVNGDASHAETERLPQVICCSEPPVVKTEMVTISDTFAAQKMEIATKEVPIVHTETKTITYEAAQLDGSGDGEPGVLMTAQTITSESLCTTTTTHITKTLKGGLSETRIEKRIVITGDSDIDHDQALAQAIKEAKEQHPDMSVTRVVVHKETELAEEGED</sequence>
<keyword evidence="9" id="KW-1185">Reference proteome</keyword>
<feature type="compositionally biased region" description="Low complexity" evidence="6">
    <location>
        <begin position="1144"/>
        <end position="1164"/>
    </location>
</feature>
<dbReference type="PROSITE" id="PS00661">
    <property type="entry name" value="FERM_2"/>
    <property type="match status" value="1"/>
</dbReference>
<dbReference type="InterPro" id="IPR014352">
    <property type="entry name" value="FERM/acyl-CoA-bd_prot_sf"/>
</dbReference>
<keyword evidence="5" id="KW-0206">Cytoskeleton</keyword>
<feature type="domain" description="FERM" evidence="7">
    <location>
        <begin position="248"/>
        <end position="529"/>
    </location>
</feature>
<keyword evidence="3" id="KW-0597">Phosphoprotein</keyword>
<dbReference type="InterPro" id="IPR018979">
    <property type="entry name" value="FERM_N"/>
</dbReference>
<dbReference type="InterPro" id="IPR000798">
    <property type="entry name" value="Ez/rad/moesin-like"/>
</dbReference>
<feature type="compositionally biased region" description="Basic and acidic residues" evidence="6">
    <location>
        <begin position="9"/>
        <end position="20"/>
    </location>
</feature>
<feature type="region of interest" description="Disordered" evidence="6">
    <location>
        <begin position="1"/>
        <end position="232"/>
    </location>
</feature>
<dbReference type="InterPro" id="IPR018980">
    <property type="entry name" value="FERM_PH-like_C"/>
</dbReference>
<feature type="compositionally biased region" description="Acidic residues" evidence="6">
    <location>
        <begin position="1127"/>
        <end position="1140"/>
    </location>
</feature>
<dbReference type="PRINTS" id="PR00661">
    <property type="entry name" value="ERMFAMILY"/>
</dbReference>
<dbReference type="InterPro" id="IPR008379">
    <property type="entry name" value="Band_4.1_C"/>
</dbReference>
<dbReference type="PROSITE" id="PS50057">
    <property type="entry name" value="FERM_3"/>
    <property type="match status" value="1"/>
</dbReference>
<feature type="compositionally biased region" description="Basic and acidic residues" evidence="6">
    <location>
        <begin position="154"/>
        <end position="180"/>
    </location>
</feature>
<dbReference type="Pfam" id="PF00373">
    <property type="entry name" value="FERM_M"/>
    <property type="match status" value="1"/>
</dbReference>
<dbReference type="PRINTS" id="PR00935">
    <property type="entry name" value="BAND41"/>
</dbReference>
<keyword evidence="2" id="KW-0963">Cytoplasm</keyword>
<dbReference type="FunFam" id="2.30.29.30:FF:000001">
    <property type="entry name" value="Erythrocyte membrane protein band 4.1"/>
    <property type="match status" value="1"/>
</dbReference>
<dbReference type="Proteomes" id="UP001356427">
    <property type="component" value="Unassembled WGS sequence"/>
</dbReference>